<reference evidence="3 4" key="1">
    <citation type="journal article" date="2014" name="BMC Genomics">
        <title>Comparison of environmental and isolate Sulfobacillus genomes reveals diverse carbon, sulfur, nitrogen, and hydrogen metabolisms.</title>
        <authorList>
            <person name="Justice N.B."/>
            <person name="Norman A."/>
            <person name="Brown C.T."/>
            <person name="Singh A."/>
            <person name="Thomas B.C."/>
            <person name="Banfield J.F."/>
        </authorList>
    </citation>
    <scope>NUCLEOTIDE SEQUENCE [LARGE SCALE GENOMIC DNA]</scope>
    <source>
        <strain evidence="3">AMDSBA5</strain>
    </source>
</reference>
<evidence type="ECO:0000313" key="3">
    <source>
        <dbReference type="EMBL" id="PSR27927.1"/>
    </source>
</evidence>
<evidence type="ECO:0000256" key="2">
    <source>
        <dbReference type="SAM" id="SignalP"/>
    </source>
</evidence>
<organism evidence="3 4">
    <name type="scientific">Sulfobacillus thermosulfidooxidans</name>
    <dbReference type="NCBI Taxonomy" id="28034"/>
    <lineage>
        <taxon>Bacteria</taxon>
        <taxon>Bacillati</taxon>
        <taxon>Bacillota</taxon>
        <taxon>Clostridia</taxon>
        <taxon>Eubacteriales</taxon>
        <taxon>Clostridiales Family XVII. Incertae Sedis</taxon>
        <taxon>Sulfobacillus</taxon>
    </lineage>
</organism>
<evidence type="ECO:0000313" key="4">
    <source>
        <dbReference type="Proteomes" id="UP000242705"/>
    </source>
</evidence>
<comment type="caution">
    <text evidence="3">The sequence shown here is derived from an EMBL/GenBank/DDBJ whole genome shotgun (WGS) entry which is preliminary data.</text>
</comment>
<gene>
    <name evidence="3" type="ORF">C7B47_06510</name>
</gene>
<sequence length="357" mass="36756">MQTKHVVALSAAATLLALTVPTGLSFAASAPDFTQDGFPTVVKTITVSPTAAATIKAGDITISIPAGTFSQPVNFSLLEGPVSKIAMNEPAGMQTFADFAFKVTETSNNTLVTTFNKPVIFSITNPAVNADTEYYDISPSGQYALNPIPATISGTTLSHAIKADTVAWAVADPTVPDFTQHGFPNVIAKTTFTPGQATSVSANGITVDIPANTFSTPVTFELLQGPIANFTANAPSSQAPVTDFAFKVINNQTGALVGKFNAAVIAKITNSQINSASKYWDITPSGTYQANPIAPTITGDTLSHPIDAAAVGWVITSPAVHQATSPVTGLPIAPILGGGAVMVLAGLYLVVRKGAVH</sequence>
<feature type="chain" id="PRO_5015412026" evidence="2">
    <location>
        <begin position="28"/>
        <end position="357"/>
    </location>
</feature>
<keyword evidence="1" id="KW-1133">Transmembrane helix</keyword>
<evidence type="ECO:0000256" key="1">
    <source>
        <dbReference type="SAM" id="Phobius"/>
    </source>
</evidence>
<keyword evidence="1" id="KW-0812">Transmembrane</keyword>
<dbReference type="EMBL" id="PXYX01000009">
    <property type="protein sequence ID" value="PSR27927.1"/>
    <property type="molecule type" value="Genomic_DNA"/>
</dbReference>
<keyword evidence="2" id="KW-0732">Signal</keyword>
<feature type="transmembrane region" description="Helical" evidence="1">
    <location>
        <begin position="332"/>
        <end position="351"/>
    </location>
</feature>
<proteinExistence type="predicted"/>
<dbReference type="Proteomes" id="UP000242705">
    <property type="component" value="Unassembled WGS sequence"/>
</dbReference>
<keyword evidence="1" id="KW-0472">Membrane</keyword>
<feature type="signal peptide" evidence="2">
    <location>
        <begin position="1"/>
        <end position="27"/>
    </location>
</feature>
<accession>A0A2T2X0B1</accession>
<dbReference type="AlphaFoldDB" id="A0A2T2X0B1"/>
<protein>
    <submittedName>
        <fullName evidence="3">Uncharacterized protein</fullName>
    </submittedName>
</protein>
<name>A0A2T2X0B1_SULTH</name>